<gene>
    <name evidence="1" type="ORF">ABVT43_20515</name>
</gene>
<organism evidence="1 2">
    <name type="scientific">Aliikangiella maris</name>
    <dbReference type="NCBI Taxonomy" id="3162458"/>
    <lineage>
        <taxon>Bacteria</taxon>
        <taxon>Pseudomonadati</taxon>
        <taxon>Pseudomonadota</taxon>
        <taxon>Gammaproteobacteria</taxon>
        <taxon>Oceanospirillales</taxon>
        <taxon>Pleioneaceae</taxon>
        <taxon>Aliikangiella</taxon>
    </lineage>
</organism>
<comment type="caution">
    <text evidence="1">The sequence shown here is derived from an EMBL/GenBank/DDBJ whole genome shotgun (WGS) entry which is preliminary data.</text>
</comment>
<evidence type="ECO:0000313" key="2">
    <source>
        <dbReference type="Proteomes" id="UP001548189"/>
    </source>
</evidence>
<proteinExistence type="predicted"/>
<reference evidence="1 2" key="1">
    <citation type="submission" date="2024-06" db="EMBL/GenBank/DDBJ databases">
        <authorList>
            <person name="Li F."/>
        </authorList>
    </citation>
    <scope>NUCLEOTIDE SEQUENCE [LARGE SCALE GENOMIC DNA]</scope>
    <source>
        <strain evidence="1 2">GXAS 311</strain>
    </source>
</reference>
<protein>
    <submittedName>
        <fullName evidence="1">Uncharacterized protein</fullName>
    </submittedName>
</protein>
<accession>A0ABV2C017</accession>
<dbReference type="Proteomes" id="UP001548189">
    <property type="component" value="Unassembled WGS sequence"/>
</dbReference>
<evidence type="ECO:0000313" key="1">
    <source>
        <dbReference type="EMBL" id="MET1257526.1"/>
    </source>
</evidence>
<sequence length="75" mass="8267">MAEKYTVLKIGGEVIEDEEGNVVGSKPVQWVILVNGVRDNSIEPFTSEKDALEFCRAKNTPKPSQLKSRPSGMSM</sequence>
<keyword evidence="2" id="KW-1185">Reference proteome</keyword>
<name>A0ABV2C017_9GAMM</name>
<dbReference type="EMBL" id="JBEVCJ010000092">
    <property type="protein sequence ID" value="MET1257526.1"/>
    <property type="molecule type" value="Genomic_DNA"/>
</dbReference>